<evidence type="ECO:0000259" key="7">
    <source>
        <dbReference type="Pfam" id="PF24961"/>
    </source>
</evidence>
<evidence type="ECO:0000313" key="10">
    <source>
        <dbReference type="EMBL" id="HGL18135.1"/>
    </source>
</evidence>
<keyword evidence="2 5" id="KW-0812">Transmembrane</keyword>
<gene>
    <name evidence="9" type="ORF">ENQ77_03415</name>
    <name evidence="10" type="ORF">ENU66_07400</name>
</gene>
<dbReference type="InterPro" id="IPR056739">
    <property type="entry name" value="NfeD_membrane"/>
</dbReference>
<comment type="caution">
    <text evidence="9">The sequence shown here is derived from an EMBL/GenBank/DDBJ whole genome shotgun (WGS) entry which is preliminary data.</text>
</comment>
<feature type="domain" description="NfeD integral membrane" evidence="7">
    <location>
        <begin position="226"/>
        <end position="343"/>
    </location>
</feature>
<dbReference type="InterPro" id="IPR029045">
    <property type="entry name" value="ClpP/crotonase-like_dom_sf"/>
</dbReference>
<dbReference type="InterPro" id="IPR012340">
    <property type="entry name" value="NA-bd_OB-fold"/>
</dbReference>
<feature type="transmembrane region" description="Helical" evidence="5">
    <location>
        <begin position="218"/>
        <end position="240"/>
    </location>
</feature>
<dbReference type="PANTHER" id="PTHR33507:SF4">
    <property type="entry name" value="NODULATION COMPETITIVENESS PROTEIN NFED"/>
    <property type="match status" value="1"/>
</dbReference>
<sequence>MKTFILSLLIVKAEVYKVSIEAPITPSISEYVCNAIEKANKDGAKLIIIKMDTPGGLDEAMRSINKAILASKIPVVTYIYPEGSRATSAGAFIAMASHLIAMAPGTSIGACHPVALGTQMDSIMVKKAANDAAAYLKSLAELRGRNIKWAELAVFEAKSSSATEALKEKVIEYIATSLEELLDSLNGKTIKMDGSKYLISLQKPYEIKEIKMSFREKLLTILSNPNIAYILLVLGFYGLFFELSNPGAIFPGVVGSICLILAFYSLQTLPVSYAGLALLVLAILLFVLEVFIESYGILTIGGIISFILGSLMLFRGGPMFQVSRSLIIITALITAAFFIWVISKGVKTLFLKPLTGKEGLVGEKGVAQTPIDSKGGMCLIHGELWKAKSDERIEKGDEIEVLKVEGLTLYVKKCEK</sequence>
<proteinExistence type="predicted"/>
<dbReference type="EMBL" id="DSOL01000099">
    <property type="protein sequence ID" value="HEN27708.1"/>
    <property type="molecule type" value="Genomic_DNA"/>
</dbReference>
<reference evidence="9" key="1">
    <citation type="journal article" date="2020" name="mSystems">
        <title>Genome- and Community-Level Interaction Insights into Carbon Utilization and Element Cycling Functions of Hydrothermarchaeota in Hydrothermal Sediment.</title>
        <authorList>
            <person name="Zhou Z."/>
            <person name="Liu Y."/>
            <person name="Xu W."/>
            <person name="Pan J."/>
            <person name="Luo Z.H."/>
            <person name="Li M."/>
        </authorList>
    </citation>
    <scope>NUCLEOTIDE SEQUENCE [LARGE SCALE GENOMIC DNA]</scope>
    <source>
        <strain evidence="9">SpSt-34</strain>
        <strain evidence="10">SpSt-69</strain>
    </source>
</reference>
<evidence type="ECO:0000259" key="6">
    <source>
        <dbReference type="Pfam" id="PF01957"/>
    </source>
</evidence>
<feature type="transmembrane region" description="Helical" evidence="5">
    <location>
        <begin position="271"/>
        <end position="288"/>
    </location>
</feature>
<evidence type="ECO:0000256" key="4">
    <source>
        <dbReference type="ARBA" id="ARBA00023136"/>
    </source>
</evidence>
<keyword evidence="4 5" id="KW-0472">Membrane</keyword>
<name>A0A7C2K1C8_UNCW3</name>
<dbReference type="Gene3D" id="2.40.50.140">
    <property type="entry name" value="Nucleic acid-binding proteins"/>
    <property type="match status" value="1"/>
</dbReference>
<protein>
    <submittedName>
        <fullName evidence="9">Nodulation protein NfeD</fullName>
    </submittedName>
</protein>
<dbReference type="SUPFAM" id="SSF141322">
    <property type="entry name" value="NfeD domain-like"/>
    <property type="match status" value="1"/>
</dbReference>
<evidence type="ECO:0000256" key="2">
    <source>
        <dbReference type="ARBA" id="ARBA00022692"/>
    </source>
</evidence>
<keyword evidence="3 5" id="KW-1133">Transmembrane helix</keyword>
<dbReference type="CDD" id="cd07020">
    <property type="entry name" value="Clp_protease_NfeD_1"/>
    <property type="match status" value="1"/>
</dbReference>
<organism evidence="9">
    <name type="scientific">candidate division WOR-3 bacterium</name>
    <dbReference type="NCBI Taxonomy" id="2052148"/>
    <lineage>
        <taxon>Bacteria</taxon>
        <taxon>Bacteria division WOR-3</taxon>
    </lineage>
</organism>
<feature type="transmembrane region" description="Helical" evidence="5">
    <location>
        <begin position="294"/>
        <end position="314"/>
    </location>
</feature>
<feature type="domain" description="NfeD1b N-terminal" evidence="8">
    <location>
        <begin position="15"/>
        <end position="157"/>
    </location>
</feature>
<dbReference type="EMBL" id="DTDJ01000047">
    <property type="protein sequence ID" value="HGL18135.1"/>
    <property type="molecule type" value="Genomic_DNA"/>
</dbReference>
<evidence type="ECO:0000256" key="5">
    <source>
        <dbReference type="SAM" id="Phobius"/>
    </source>
</evidence>
<dbReference type="PANTHER" id="PTHR33507">
    <property type="entry name" value="INNER MEMBRANE PROTEIN YBBJ"/>
    <property type="match status" value="1"/>
</dbReference>
<dbReference type="Pfam" id="PF25145">
    <property type="entry name" value="NfeD1b_N"/>
    <property type="match status" value="1"/>
</dbReference>
<evidence type="ECO:0000259" key="8">
    <source>
        <dbReference type="Pfam" id="PF25145"/>
    </source>
</evidence>
<feature type="domain" description="NfeD-like C-terminal" evidence="6">
    <location>
        <begin position="358"/>
        <end position="413"/>
    </location>
</feature>
<evidence type="ECO:0000256" key="1">
    <source>
        <dbReference type="ARBA" id="ARBA00004141"/>
    </source>
</evidence>
<comment type="subcellular location">
    <subcellularLocation>
        <location evidence="1">Membrane</location>
        <topology evidence="1">Multi-pass membrane protein</topology>
    </subcellularLocation>
</comment>
<evidence type="ECO:0000313" key="9">
    <source>
        <dbReference type="EMBL" id="HEN27708.1"/>
    </source>
</evidence>
<dbReference type="InterPro" id="IPR052165">
    <property type="entry name" value="Membrane_assoc_protease"/>
</dbReference>
<feature type="transmembrane region" description="Helical" evidence="5">
    <location>
        <begin position="246"/>
        <end position="264"/>
    </location>
</feature>
<dbReference type="InterPro" id="IPR056738">
    <property type="entry name" value="NfeD1b_N"/>
</dbReference>
<dbReference type="SUPFAM" id="SSF52096">
    <property type="entry name" value="ClpP/crotonase"/>
    <property type="match status" value="1"/>
</dbReference>
<dbReference type="InterPro" id="IPR002810">
    <property type="entry name" value="NfeD-like_C"/>
</dbReference>
<dbReference type="Pfam" id="PF24961">
    <property type="entry name" value="NfeD_membrane"/>
    <property type="match status" value="1"/>
</dbReference>
<feature type="transmembrane region" description="Helical" evidence="5">
    <location>
        <begin position="326"/>
        <end position="343"/>
    </location>
</feature>
<dbReference type="AlphaFoldDB" id="A0A7C2K1C8"/>
<dbReference type="Pfam" id="PF01957">
    <property type="entry name" value="NfeD"/>
    <property type="match status" value="1"/>
</dbReference>
<dbReference type="Gene3D" id="3.90.226.10">
    <property type="entry name" value="2-enoyl-CoA Hydratase, Chain A, domain 1"/>
    <property type="match status" value="1"/>
</dbReference>
<accession>A0A7C2K1C8</accession>
<dbReference type="GO" id="GO:0016020">
    <property type="term" value="C:membrane"/>
    <property type="evidence" value="ECO:0007669"/>
    <property type="project" value="UniProtKB-SubCell"/>
</dbReference>
<evidence type="ECO:0000256" key="3">
    <source>
        <dbReference type="ARBA" id="ARBA00022989"/>
    </source>
</evidence>